<dbReference type="Pfam" id="PF00172">
    <property type="entry name" value="Zn_clus"/>
    <property type="match status" value="1"/>
</dbReference>
<evidence type="ECO:0000256" key="1">
    <source>
        <dbReference type="ARBA" id="ARBA00004123"/>
    </source>
</evidence>
<keyword evidence="2" id="KW-0479">Metal-binding</keyword>
<name>A0A1B9G1I2_9TREE</name>
<dbReference type="GO" id="GO:0003677">
    <property type="term" value="F:DNA binding"/>
    <property type="evidence" value="ECO:0007669"/>
    <property type="project" value="UniProtKB-KW"/>
</dbReference>
<dbReference type="OrthoDB" id="2563819at2759"/>
<dbReference type="InterPro" id="IPR001138">
    <property type="entry name" value="Zn2Cys6_DnaBD"/>
</dbReference>
<evidence type="ECO:0000256" key="5">
    <source>
        <dbReference type="ARBA" id="ARBA00023125"/>
    </source>
</evidence>
<evidence type="ECO:0000256" key="4">
    <source>
        <dbReference type="ARBA" id="ARBA00023015"/>
    </source>
</evidence>
<reference evidence="9" key="3">
    <citation type="submission" date="2014-01" db="EMBL/GenBank/DDBJ databases">
        <title>Evolution of pathogenesis and genome organization in the Tremellales.</title>
        <authorList>
            <person name="Cuomo C."/>
            <person name="Litvintseva A."/>
            <person name="Heitman J."/>
            <person name="Chen Y."/>
            <person name="Sun S."/>
            <person name="Springer D."/>
            <person name="Dromer F."/>
            <person name="Young S."/>
            <person name="Zeng Q."/>
            <person name="Chapman S."/>
            <person name="Gujja S."/>
            <person name="Saif S."/>
            <person name="Birren B."/>
        </authorList>
    </citation>
    <scope>NUCLEOTIDE SEQUENCE</scope>
    <source>
        <strain evidence="9">CBS 10118</strain>
    </source>
</reference>
<evidence type="ECO:0000256" key="3">
    <source>
        <dbReference type="ARBA" id="ARBA00022833"/>
    </source>
</evidence>
<dbReference type="KEGG" id="kbi:30209093"/>
<organism evidence="9">
    <name type="scientific">Kwoniella bestiolae CBS 10118</name>
    <dbReference type="NCBI Taxonomy" id="1296100"/>
    <lineage>
        <taxon>Eukaryota</taxon>
        <taxon>Fungi</taxon>
        <taxon>Dikarya</taxon>
        <taxon>Basidiomycota</taxon>
        <taxon>Agaricomycotina</taxon>
        <taxon>Tremellomycetes</taxon>
        <taxon>Tremellales</taxon>
        <taxon>Cryptococcaceae</taxon>
        <taxon>Kwoniella</taxon>
    </lineage>
</organism>
<evidence type="ECO:0000256" key="6">
    <source>
        <dbReference type="ARBA" id="ARBA00023163"/>
    </source>
</evidence>
<evidence type="ECO:0000313" key="11">
    <source>
        <dbReference type="Proteomes" id="UP000092730"/>
    </source>
</evidence>
<dbReference type="PROSITE" id="PS50048">
    <property type="entry name" value="ZN2_CY6_FUNGAL_2"/>
    <property type="match status" value="1"/>
</dbReference>
<reference evidence="10" key="4">
    <citation type="submission" date="2024-02" db="EMBL/GenBank/DDBJ databases">
        <title>Comparative genomics of Cryptococcus and Kwoniella reveals pathogenesis evolution and contrasting modes of karyotype evolution via chromosome fusion or intercentromeric recombination.</title>
        <authorList>
            <person name="Coelho M.A."/>
            <person name="David-Palma M."/>
            <person name="Shea T."/>
            <person name="Bowers K."/>
            <person name="McGinley-Smith S."/>
            <person name="Mohammad A.W."/>
            <person name="Gnirke A."/>
            <person name="Yurkov A.M."/>
            <person name="Nowrousian M."/>
            <person name="Sun S."/>
            <person name="Cuomo C.A."/>
            <person name="Heitman J."/>
        </authorList>
    </citation>
    <scope>NUCLEOTIDE SEQUENCE</scope>
    <source>
        <strain evidence="10">CBS 10118</strain>
    </source>
</reference>
<keyword evidence="7" id="KW-0539">Nucleus</keyword>
<keyword evidence="6" id="KW-0804">Transcription</keyword>
<evidence type="ECO:0000256" key="2">
    <source>
        <dbReference type="ARBA" id="ARBA00022723"/>
    </source>
</evidence>
<feature type="domain" description="Zn(2)-C6 fungal-type" evidence="8">
    <location>
        <begin position="16"/>
        <end position="46"/>
    </location>
</feature>
<evidence type="ECO:0000259" key="8">
    <source>
        <dbReference type="PROSITE" id="PS50048"/>
    </source>
</evidence>
<dbReference type="PROSITE" id="PS00463">
    <property type="entry name" value="ZN2_CY6_FUNGAL_1"/>
    <property type="match status" value="1"/>
</dbReference>
<dbReference type="Gene3D" id="4.10.240.10">
    <property type="entry name" value="Zn(2)-C6 fungal-type DNA-binding domain"/>
    <property type="match status" value="1"/>
</dbReference>
<gene>
    <name evidence="9" type="ORF">I302_04694</name>
    <name evidence="10" type="ORF">I302_105575</name>
</gene>
<dbReference type="CDD" id="cd00067">
    <property type="entry name" value="GAL4"/>
    <property type="match status" value="1"/>
</dbReference>
<dbReference type="AlphaFoldDB" id="A0A1B9G1I2"/>
<dbReference type="Proteomes" id="UP000092730">
    <property type="component" value="Chromosome 4"/>
</dbReference>
<keyword evidence="4" id="KW-0805">Transcription regulation</keyword>
<dbReference type="EMBL" id="KI894021">
    <property type="protein sequence ID" value="OCF24884.1"/>
    <property type="molecule type" value="Genomic_DNA"/>
</dbReference>
<sequence>MSVSNTSHRSKNTSRACTRCRKRKIRCNGDTPQCATCVNVGEMCTYPTLVDRRLTDQTAVRKIEQLTARVQELEMIIDGGQLFPPGTDDETVMMGDTKPFETGRLVLSSTGSLHLHPSATFYYPAYLTAEWQHPMDTLIARPTPLPGYLASYLPFPMSMEHHRILVDLAFECSICFATSPFKDKFIAAMDQDPDRWGPYFSPLLHLCVLGVGWRYCRDQTLISMYYPNVPREQRGKDYMDKAKILVLNGHTPHLSTITALFIMAIYYCGDFQNPLSGLCFVRLHKRCDAQFEEIGQRPDSDLDIARRDVWGYTLNISAIWATFYAQPTLPLLSISDQRPPFVYGSDLDEVERRLSLMGKHHFQLSCYGLKALEANHLVRLPIEMRVQRMREAAGNLLKWRENLPEEIAWPPTPIGSPMHPNTIVTHGIHATAAQDIVDQSRYLAEKHGVCKAPLTWNQVAHVCGTMLVLQTSGLPGVTPGAKQTALSSLRMLQNMLDEFGEIWDAARKTASSLRQLQAECDPVQPAVDMFNNASNLTYSNDFAFYS</sequence>
<dbReference type="PANTHER" id="PTHR31313:SF81">
    <property type="entry name" value="TY1 ENHANCER ACTIVATOR"/>
    <property type="match status" value="1"/>
</dbReference>
<reference evidence="9" key="1">
    <citation type="submission" date="2013-07" db="EMBL/GenBank/DDBJ databases">
        <title>The Genome Sequence of Cryptococcus bestiolae CBS10118.</title>
        <authorList>
            <consortium name="The Broad Institute Genome Sequencing Platform"/>
            <person name="Cuomo C."/>
            <person name="Litvintseva A."/>
            <person name="Chen Y."/>
            <person name="Heitman J."/>
            <person name="Sun S."/>
            <person name="Springer D."/>
            <person name="Dromer F."/>
            <person name="Young S.K."/>
            <person name="Zeng Q."/>
            <person name="Gargeya S."/>
            <person name="Fitzgerald M."/>
            <person name="Abouelleil A."/>
            <person name="Alvarado L."/>
            <person name="Berlin A.M."/>
            <person name="Chapman S.B."/>
            <person name="Dewar J."/>
            <person name="Goldberg J."/>
            <person name="Griggs A."/>
            <person name="Gujja S."/>
            <person name="Hansen M."/>
            <person name="Howarth C."/>
            <person name="Imamovic A."/>
            <person name="Larimer J."/>
            <person name="McCowan C."/>
            <person name="Murphy C."/>
            <person name="Pearson M."/>
            <person name="Priest M."/>
            <person name="Roberts A."/>
            <person name="Saif S."/>
            <person name="Shea T."/>
            <person name="Sykes S."/>
            <person name="Wortman J."/>
            <person name="Nusbaum C."/>
            <person name="Birren B."/>
        </authorList>
    </citation>
    <scope>NUCLEOTIDE SEQUENCE [LARGE SCALE GENOMIC DNA]</scope>
    <source>
        <strain evidence="9">CBS 10118</strain>
    </source>
</reference>
<dbReference type="GO" id="GO:0000981">
    <property type="term" value="F:DNA-binding transcription factor activity, RNA polymerase II-specific"/>
    <property type="evidence" value="ECO:0007669"/>
    <property type="project" value="InterPro"/>
</dbReference>
<dbReference type="SUPFAM" id="SSF57701">
    <property type="entry name" value="Zn2/Cys6 DNA-binding domain"/>
    <property type="match status" value="1"/>
</dbReference>
<proteinExistence type="predicted"/>
<dbReference type="VEuPathDB" id="FungiDB:I302_04694"/>
<dbReference type="SMART" id="SM00066">
    <property type="entry name" value="GAL4"/>
    <property type="match status" value="1"/>
</dbReference>
<reference evidence="10" key="2">
    <citation type="submission" date="2013-07" db="EMBL/GenBank/DDBJ databases">
        <authorList>
            <consortium name="The Broad Institute Genome Sequencing Platform"/>
            <person name="Cuomo C."/>
            <person name="Litvintseva A."/>
            <person name="Chen Y."/>
            <person name="Heitman J."/>
            <person name="Sun S."/>
            <person name="Springer D."/>
            <person name="Dromer F."/>
            <person name="Young S.K."/>
            <person name="Zeng Q."/>
            <person name="Gargeya S."/>
            <person name="Fitzgerald M."/>
            <person name="Abouelleil A."/>
            <person name="Alvarado L."/>
            <person name="Berlin A.M."/>
            <person name="Chapman S.B."/>
            <person name="Dewar J."/>
            <person name="Goldberg J."/>
            <person name="Griggs A."/>
            <person name="Gujja S."/>
            <person name="Hansen M."/>
            <person name="Howarth C."/>
            <person name="Imamovic A."/>
            <person name="Larimer J."/>
            <person name="McCowan C."/>
            <person name="Murphy C."/>
            <person name="Pearson M."/>
            <person name="Priest M."/>
            <person name="Roberts A."/>
            <person name="Saif S."/>
            <person name="Shea T."/>
            <person name="Sykes S."/>
            <person name="Wortman J."/>
            <person name="Nusbaum C."/>
            <person name="Birren B."/>
        </authorList>
    </citation>
    <scope>NUCLEOTIDE SEQUENCE</scope>
    <source>
        <strain evidence="10">CBS 10118</strain>
    </source>
</reference>
<evidence type="ECO:0000256" key="7">
    <source>
        <dbReference type="ARBA" id="ARBA00023242"/>
    </source>
</evidence>
<dbReference type="EMBL" id="CP144544">
    <property type="protein sequence ID" value="WVW83554.1"/>
    <property type="molecule type" value="Genomic_DNA"/>
</dbReference>
<comment type="subcellular location">
    <subcellularLocation>
        <location evidence="1">Nucleus</location>
    </subcellularLocation>
</comment>
<evidence type="ECO:0000313" key="9">
    <source>
        <dbReference type="EMBL" id="OCF24884.1"/>
    </source>
</evidence>
<protein>
    <recommendedName>
        <fullName evidence="8">Zn(2)-C6 fungal-type domain-containing protein</fullName>
    </recommendedName>
</protein>
<dbReference type="CDD" id="cd12148">
    <property type="entry name" value="fungal_TF_MHR"/>
    <property type="match status" value="1"/>
</dbReference>
<dbReference type="RefSeq" id="XP_019045954.1">
    <property type="nucleotide sequence ID" value="XM_019191324.1"/>
</dbReference>
<dbReference type="GeneID" id="30209093"/>
<evidence type="ECO:0000313" key="10">
    <source>
        <dbReference type="EMBL" id="WVW83554.1"/>
    </source>
</evidence>
<dbReference type="GO" id="GO:0008270">
    <property type="term" value="F:zinc ion binding"/>
    <property type="evidence" value="ECO:0007669"/>
    <property type="project" value="InterPro"/>
</dbReference>
<keyword evidence="11" id="KW-1185">Reference proteome</keyword>
<dbReference type="GO" id="GO:0005634">
    <property type="term" value="C:nucleus"/>
    <property type="evidence" value="ECO:0007669"/>
    <property type="project" value="UniProtKB-SubCell"/>
</dbReference>
<dbReference type="PANTHER" id="PTHR31313">
    <property type="entry name" value="TY1 ENHANCER ACTIVATOR"/>
    <property type="match status" value="1"/>
</dbReference>
<keyword evidence="5" id="KW-0238">DNA-binding</keyword>
<accession>A0A1B9G1I2</accession>
<dbReference type="InterPro" id="IPR051615">
    <property type="entry name" value="Transcr_Regulatory_Elem"/>
</dbReference>
<keyword evidence="3" id="KW-0862">Zinc</keyword>
<dbReference type="InterPro" id="IPR036864">
    <property type="entry name" value="Zn2-C6_fun-type_DNA-bd_sf"/>
</dbReference>